<organism evidence="1 2">
    <name type="scientific">Mythimna loreyi</name>
    <dbReference type="NCBI Taxonomy" id="667449"/>
    <lineage>
        <taxon>Eukaryota</taxon>
        <taxon>Metazoa</taxon>
        <taxon>Ecdysozoa</taxon>
        <taxon>Arthropoda</taxon>
        <taxon>Hexapoda</taxon>
        <taxon>Insecta</taxon>
        <taxon>Pterygota</taxon>
        <taxon>Neoptera</taxon>
        <taxon>Endopterygota</taxon>
        <taxon>Lepidoptera</taxon>
        <taxon>Glossata</taxon>
        <taxon>Ditrysia</taxon>
        <taxon>Noctuoidea</taxon>
        <taxon>Noctuidae</taxon>
        <taxon>Noctuinae</taxon>
        <taxon>Hadenini</taxon>
        <taxon>Mythimna</taxon>
    </lineage>
</organism>
<reference evidence="1" key="1">
    <citation type="submission" date="2023-03" db="EMBL/GenBank/DDBJ databases">
        <title>Chromosome-level genomes of two armyworms, Mythimna separata and Mythimna loreyi, provide insights into the biosynthesis and reception of sex pheromones.</title>
        <authorList>
            <person name="Zhao H."/>
        </authorList>
    </citation>
    <scope>NUCLEOTIDE SEQUENCE</scope>
    <source>
        <strain evidence="1">BeijingLab</strain>
    </source>
</reference>
<comment type="caution">
    <text evidence="1">The sequence shown here is derived from an EMBL/GenBank/DDBJ whole genome shotgun (WGS) entry which is preliminary data.</text>
</comment>
<evidence type="ECO:0000313" key="2">
    <source>
        <dbReference type="Proteomes" id="UP001231649"/>
    </source>
</evidence>
<gene>
    <name evidence="1" type="ORF">PYW08_004932</name>
</gene>
<keyword evidence="2" id="KW-1185">Reference proteome</keyword>
<sequence>MKLNFAALLFCGATVMAWKFPSPTIRFSYGAQRSPSFLTSAAKPTVPIRGNIGNTHHQQYTPTPKLKTPTPKLKTPTGKSSNAKTNKLETQNMVQPTRSPETNPSIGQSRNLKYSSAGKTNNAKSGKMLQQRKTSTLKPPKAEMLDNSPFAEGGEKQLQQDATDNTPTPTSKPSSAEKSSNTNSGKDGQTKLQQHPVTSTVKPPTAEKLANLSSVKDGQSRQNNVHSRTGFYHNYDYRPPQQINYGSGFHPVYLRHPPVYVYEYRDSGSRFDNLLTGLALYNLGRNSQLHHYDSDRHYSSASGEICKLGISKRTGEYEETRIDCNLMSSFIWEDTTSAARNEQRVVKNSTEVTVTRVNGTGNSAVTTVTVTSNTVEDALKVKGPSIAVTPGMTCYMIRTFRNTTALRKPVDCDLLQDYARSSLFPSNAQRLLPFVSTAFNCLIIFFALGKHCE</sequence>
<proteinExistence type="predicted"/>
<protein>
    <submittedName>
        <fullName evidence="1">Uncharacterized protein</fullName>
    </submittedName>
</protein>
<dbReference type="Proteomes" id="UP001231649">
    <property type="component" value="Chromosome 17"/>
</dbReference>
<evidence type="ECO:0000313" key="1">
    <source>
        <dbReference type="EMBL" id="KAJ8714951.1"/>
    </source>
</evidence>
<dbReference type="EMBL" id="CM056793">
    <property type="protein sequence ID" value="KAJ8714951.1"/>
    <property type="molecule type" value="Genomic_DNA"/>
</dbReference>
<accession>A0ACC2QFL0</accession>
<name>A0ACC2QFL0_9NEOP</name>